<evidence type="ECO:0000313" key="3">
    <source>
        <dbReference type="Proteomes" id="UP000229897"/>
    </source>
</evidence>
<dbReference type="InterPro" id="IPR050792">
    <property type="entry name" value="ADP-ribosylglycohydrolase"/>
</dbReference>
<protein>
    <submittedName>
        <fullName evidence="2">ADP-ribosylglycohydrolase</fullName>
    </submittedName>
</protein>
<gene>
    <name evidence="2" type="ORF">CR152_26930</name>
</gene>
<reference evidence="2" key="1">
    <citation type="submission" date="2017-10" db="EMBL/GenBank/DDBJ databases">
        <title>Massilia psychrophilum sp. nov., a novel purple-pigmented bacterium isolated from Tianshan glacier, Xinjiang Municipality, China.</title>
        <authorList>
            <person name="Wang H."/>
        </authorList>
    </citation>
    <scope>NUCLEOTIDE SEQUENCE [LARGE SCALE GENOMIC DNA]</scope>
    <source>
        <strain evidence="2">B2</strain>
    </source>
</reference>
<sequence>MGFSPLQDKFCEGAKVKAPWLAHYLSYRDVHGEENLTRTQFLDYLAADGADSSDQADRCRGALLGLALGDTLGVPLEFSQRDVKTVSGIEGGGPFKLAPGYWTDDTSMACCLAYSLITCRGFDPAHQMQCYSYWYRYGAYSPTGNCFDIGNATRAALERFLQTGEAYAGSDAAQSAGNGSLMRLAPVPVFYFDSFEKAVHYSGLSSQTTHKATETIDACRYLGALIHGALHGVSKERLLTGLYSPVKGYWEAHPLTASIEAVALGSYKIKSRNEISSSGYVVHTLEAALWAFHHHDTFGDGVLAAVNLADDSDTVGAVFGQLAGAYFGETALPIEWLLKMYATQGFYHFAQDLKLASHP</sequence>
<feature type="binding site" evidence="1">
    <location>
        <position position="103"/>
    </location>
    <ligand>
        <name>Mg(2+)</name>
        <dbReference type="ChEBI" id="CHEBI:18420"/>
        <label>1</label>
    </ligand>
</feature>
<name>A0A2D2DVZ0_9BURK</name>
<keyword evidence="1" id="KW-0460">Magnesium</keyword>
<feature type="binding site" evidence="1">
    <location>
        <position position="311"/>
    </location>
    <ligand>
        <name>Mg(2+)</name>
        <dbReference type="ChEBI" id="CHEBI:18420"/>
        <label>1</label>
    </ligand>
</feature>
<accession>A0A2D2DVZ0</accession>
<keyword evidence="2" id="KW-0378">Hydrolase</keyword>
<dbReference type="GO" id="GO:0016787">
    <property type="term" value="F:hydrolase activity"/>
    <property type="evidence" value="ECO:0007669"/>
    <property type="project" value="UniProtKB-KW"/>
</dbReference>
<dbReference type="InterPro" id="IPR005502">
    <property type="entry name" value="Ribosyl_crysJ1"/>
</dbReference>
<dbReference type="AlphaFoldDB" id="A0A2D2DVZ0"/>
<evidence type="ECO:0000256" key="1">
    <source>
        <dbReference type="PIRSR" id="PIRSR605502-1"/>
    </source>
</evidence>
<keyword evidence="1" id="KW-0479">Metal-binding</keyword>
<dbReference type="OrthoDB" id="9798107at2"/>
<dbReference type="PANTHER" id="PTHR16222">
    <property type="entry name" value="ADP-RIBOSYLGLYCOHYDROLASE"/>
    <property type="match status" value="1"/>
</dbReference>
<dbReference type="KEGG" id="mass:CR152_26930"/>
<keyword evidence="3" id="KW-1185">Reference proteome</keyword>
<organism evidence="2 3">
    <name type="scientific">Massilia violaceinigra</name>
    <dbReference type="NCBI Taxonomy" id="2045208"/>
    <lineage>
        <taxon>Bacteria</taxon>
        <taxon>Pseudomonadati</taxon>
        <taxon>Pseudomonadota</taxon>
        <taxon>Betaproteobacteria</taxon>
        <taxon>Burkholderiales</taxon>
        <taxon>Oxalobacteraceae</taxon>
        <taxon>Telluria group</taxon>
        <taxon>Massilia</taxon>
    </lineage>
</organism>
<dbReference type="Gene3D" id="1.10.4080.10">
    <property type="entry name" value="ADP-ribosylation/Crystallin J1"/>
    <property type="match status" value="1"/>
</dbReference>
<dbReference type="GO" id="GO:0046872">
    <property type="term" value="F:metal ion binding"/>
    <property type="evidence" value="ECO:0007669"/>
    <property type="project" value="UniProtKB-KW"/>
</dbReference>
<dbReference type="Proteomes" id="UP000229897">
    <property type="component" value="Chromosome"/>
</dbReference>
<comment type="cofactor">
    <cofactor evidence="1">
        <name>Mg(2+)</name>
        <dbReference type="ChEBI" id="CHEBI:18420"/>
    </cofactor>
    <text evidence="1">Binds 2 magnesium ions per subunit.</text>
</comment>
<dbReference type="SUPFAM" id="SSF101478">
    <property type="entry name" value="ADP-ribosylglycohydrolase"/>
    <property type="match status" value="1"/>
</dbReference>
<feature type="binding site" evidence="1">
    <location>
        <position position="104"/>
    </location>
    <ligand>
        <name>Mg(2+)</name>
        <dbReference type="ChEBI" id="CHEBI:18420"/>
        <label>1</label>
    </ligand>
</feature>
<dbReference type="Pfam" id="PF03747">
    <property type="entry name" value="ADP_ribosyl_GH"/>
    <property type="match status" value="1"/>
</dbReference>
<evidence type="ECO:0000313" key="2">
    <source>
        <dbReference type="EMBL" id="ATQ79137.1"/>
    </source>
</evidence>
<dbReference type="PANTHER" id="PTHR16222:SF12">
    <property type="entry name" value="ADP-RIBOSYLGLYCOHYDROLASE-RELATED"/>
    <property type="match status" value="1"/>
</dbReference>
<feature type="binding site" evidence="1">
    <location>
        <position position="314"/>
    </location>
    <ligand>
        <name>Mg(2+)</name>
        <dbReference type="ChEBI" id="CHEBI:18420"/>
        <label>1</label>
    </ligand>
</feature>
<feature type="binding site" evidence="1">
    <location>
        <position position="105"/>
    </location>
    <ligand>
        <name>Mg(2+)</name>
        <dbReference type="ChEBI" id="CHEBI:18420"/>
        <label>1</label>
    </ligand>
</feature>
<proteinExistence type="predicted"/>
<feature type="binding site" evidence="1">
    <location>
        <position position="313"/>
    </location>
    <ligand>
        <name>Mg(2+)</name>
        <dbReference type="ChEBI" id="CHEBI:18420"/>
        <label>1</label>
    </ligand>
</feature>
<dbReference type="EMBL" id="CP024608">
    <property type="protein sequence ID" value="ATQ79137.1"/>
    <property type="molecule type" value="Genomic_DNA"/>
</dbReference>
<dbReference type="InterPro" id="IPR036705">
    <property type="entry name" value="Ribosyl_crysJ1_sf"/>
</dbReference>